<dbReference type="InterPro" id="IPR012334">
    <property type="entry name" value="Pectin_lyas_fold"/>
</dbReference>
<dbReference type="InterPro" id="IPR003644">
    <property type="entry name" value="Calx_beta"/>
</dbReference>
<dbReference type="RefSeq" id="WP_133868317.1">
    <property type="nucleotide sequence ID" value="NZ_SOAU01000001.1"/>
</dbReference>
<evidence type="ECO:0000256" key="2">
    <source>
        <dbReference type="ARBA" id="ARBA00022737"/>
    </source>
</evidence>
<dbReference type="InterPro" id="IPR059226">
    <property type="entry name" value="Choice_anch_Q_dom"/>
</dbReference>
<dbReference type="NCBIfam" id="NF041518">
    <property type="entry name" value="choice_anch_Q"/>
    <property type="match status" value="1"/>
</dbReference>
<dbReference type="SMART" id="SM00237">
    <property type="entry name" value="Calx_beta"/>
    <property type="match status" value="1"/>
</dbReference>
<dbReference type="EMBL" id="SOAU01000001">
    <property type="protein sequence ID" value="TDT15904.1"/>
    <property type="molecule type" value="Genomic_DNA"/>
</dbReference>
<dbReference type="GO" id="GO:0016020">
    <property type="term" value="C:membrane"/>
    <property type="evidence" value="ECO:0007669"/>
    <property type="project" value="InterPro"/>
</dbReference>
<keyword evidence="1" id="KW-0732">Signal</keyword>
<keyword evidence="7" id="KW-1185">Reference proteome</keyword>
<keyword evidence="4" id="KW-0406">Ion transport</keyword>
<dbReference type="GO" id="GO:0030001">
    <property type="term" value="P:metal ion transport"/>
    <property type="evidence" value="ECO:0007669"/>
    <property type="project" value="TreeGrafter"/>
</dbReference>
<accession>A0A4R7HYW8</accession>
<evidence type="ECO:0000256" key="4">
    <source>
        <dbReference type="ARBA" id="ARBA00023065"/>
    </source>
</evidence>
<keyword evidence="4" id="KW-0813">Transport</keyword>
<dbReference type="Proteomes" id="UP000294558">
    <property type="component" value="Unassembled WGS sequence"/>
</dbReference>
<dbReference type="Pfam" id="PF13229">
    <property type="entry name" value="Beta_helix"/>
    <property type="match status" value="1"/>
</dbReference>
<dbReference type="Pfam" id="PF03160">
    <property type="entry name" value="Calx-beta"/>
    <property type="match status" value="1"/>
</dbReference>
<evidence type="ECO:0000256" key="3">
    <source>
        <dbReference type="ARBA" id="ARBA00022837"/>
    </source>
</evidence>
<dbReference type="InterPro" id="IPR039448">
    <property type="entry name" value="Beta_helix"/>
</dbReference>
<dbReference type="Gene3D" id="2.60.40.2030">
    <property type="match status" value="1"/>
</dbReference>
<dbReference type="Gene3D" id="2.160.20.10">
    <property type="entry name" value="Single-stranded right-handed beta-helix, Pectin lyase-like"/>
    <property type="match status" value="2"/>
</dbReference>
<comment type="caution">
    <text evidence="6">The sequence shown here is derived from an EMBL/GenBank/DDBJ whole genome shotgun (WGS) entry which is preliminary data.</text>
</comment>
<reference evidence="6 7" key="1">
    <citation type="submission" date="2019-03" db="EMBL/GenBank/DDBJ databases">
        <title>Sequencing the genomes of 1000 actinobacteria strains.</title>
        <authorList>
            <person name="Klenk H.-P."/>
        </authorList>
    </citation>
    <scope>NUCLEOTIDE SEQUENCE [LARGE SCALE GENOMIC DNA]</scope>
    <source>
        <strain evidence="6 7">DSM 18936</strain>
    </source>
</reference>
<dbReference type="InterPro" id="IPR038081">
    <property type="entry name" value="CalX-like_sf"/>
</dbReference>
<gene>
    <name evidence="6" type="ORF">BDK89_1484</name>
</gene>
<dbReference type="SMART" id="SM00710">
    <property type="entry name" value="PbH1"/>
    <property type="match status" value="9"/>
</dbReference>
<dbReference type="PANTHER" id="PTHR11878">
    <property type="entry name" value="SODIUM/CALCIUM EXCHANGER"/>
    <property type="match status" value="1"/>
</dbReference>
<dbReference type="PANTHER" id="PTHR11878:SF65">
    <property type="entry name" value="NA_CA-EXCHANGE PROTEIN, ISOFORM G"/>
    <property type="match status" value="1"/>
</dbReference>
<dbReference type="InterPro" id="IPR011050">
    <property type="entry name" value="Pectin_lyase_fold/virulence"/>
</dbReference>
<evidence type="ECO:0000256" key="1">
    <source>
        <dbReference type="ARBA" id="ARBA00022729"/>
    </source>
</evidence>
<dbReference type="InterPro" id="IPR051171">
    <property type="entry name" value="CaCA"/>
</dbReference>
<keyword evidence="2" id="KW-0677">Repeat</keyword>
<name>A0A4R7HYW8_9ACTN</name>
<feature type="domain" description="Calx-beta" evidence="5">
    <location>
        <begin position="566"/>
        <end position="663"/>
    </location>
</feature>
<dbReference type="SUPFAM" id="SSF141072">
    <property type="entry name" value="CalX-like"/>
    <property type="match status" value="1"/>
</dbReference>
<sequence length="1066" mass="107063">MFFSPTSLRRARRATCSLIGSIVALTAGFVLDTSSVSAASFVVTNLDVSGEGSLADRIADANTAAGPDVITFAPGLNGTIDMAATPVITDNLTIVGPGVAQLALTHPDDAVVRVAGAADFELSGVTVAGSTSHGIRVDGGGDVTISQVTVSGSGDESGEHGVNIVGAGAVTLTDVTALESASDGIFIQNVGEVRLERLASNDNGSDGVVVDGAAAVTVADVSASSNRDDHLDVDDVDGGLTVTDLDFTETGAGNGVDINEVTGDVTVSGVTTTAQDDEGIEITIVGGDVSISDVTVEDTDDEAIRLGTISGSVDIRRVSATRSQAEGIELDGIVGAVTVAEVDVRESADNGIDIATAGGVVIVESFVAGSGEEGDTLDRDGVGIVLSDFGEGLINRSTVIGSETHAVFAETASSLRIVNSTATQNASTSGRPTFGVFGIESVEIDHSTVTQNGSDTAPLAEFVDTNTIVSDSIVTDNASADNPFLLQDSSIATFHSVLPVDNPDADINGNIAADDPRLSPLGDFGGTTPTMRPLAGSPAIDAGDPAFAAPPEVDQRGVARVAGGRLDAGAVEFDAGVVSIAPATMTIAEGSTAAVEVTRVGVADGPATVDVTTTAGTAGSTDFVAVDTTLSWIDGETGPKTVDISAIADDVVEADETFTVSLSNPSGVNVGTATTTTVTIADGNEAAAIVPVVPARFLDTRDQPTFDGQFSGVGSPGAGNIVRIDVAGRGSIPGDAVGVVANLTAIRPAAPGHATMFGCTDDVPTASHANYVPGDVVANNAIIPLSDDGELCIFALADAHFALDVNGYVPAGSPLGLLDPVRYLDTRSQPTFDGTSSGQGRLGAGAVVEVPIAGRGNIPTDATAAIVNVTLIGADGPGHVTLFPCGTLPEASTLNYVAGDVIPNGALVELSDDGSLCVFTLEAAHLALDVAGFVPAGTTTVDTARPARFLETRPNRPTVDGVSSGGGPIGAGQLVEVQVAGRGGVPADATAAILNVTIVRPDRVAGHVTVYPCAEVPTTSNLNHTRAGIVRANNTITKLSDDGTVCLYTVARADFVIDVNGWLTGG</sequence>
<organism evidence="6 7">
    <name type="scientific">Ilumatobacter fluminis</name>
    <dbReference type="NCBI Taxonomy" id="467091"/>
    <lineage>
        <taxon>Bacteria</taxon>
        <taxon>Bacillati</taxon>
        <taxon>Actinomycetota</taxon>
        <taxon>Acidimicrobiia</taxon>
        <taxon>Acidimicrobiales</taxon>
        <taxon>Ilumatobacteraceae</taxon>
        <taxon>Ilumatobacter</taxon>
    </lineage>
</organism>
<evidence type="ECO:0000313" key="6">
    <source>
        <dbReference type="EMBL" id="TDT15904.1"/>
    </source>
</evidence>
<protein>
    <submittedName>
        <fullName evidence="6">Calx-beta domain-containing protein</fullName>
    </submittedName>
</protein>
<dbReference type="SUPFAM" id="SSF51126">
    <property type="entry name" value="Pectin lyase-like"/>
    <property type="match status" value="2"/>
</dbReference>
<evidence type="ECO:0000259" key="5">
    <source>
        <dbReference type="SMART" id="SM00237"/>
    </source>
</evidence>
<proteinExistence type="predicted"/>
<keyword evidence="3" id="KW-0106">Calcium</keyword>
<evidence type="ECO:0000313" key="7">
    <source>
        <dbReference type="Proteomes" id="UP000294558"/>
    </source>
</evidence>
<dbReference type="InterPro" id="IPR006626">
    <property type="entry name" value="PbH1"/>
</dbReference>
<dbReference type="OrthoDB" id="4832494at2"/>
<dbReference type="GO" id="GO:0007154">
    <property type="term" value="P:cell communication"/>
    <property type="evidence" value="ECO:0007669"/>
    <property type="project" value="InterPro"/>
</dbReference>
<dbReference type="AlphaFoldDB" id="A0A4R7HYW8"/>